<proteinExistence type="predicted"/>
<dbReference type="PANTHER" id="PTHR24637:SF422">
    <property type="entry name" value="COLLAGEN IV NC1 DOMAIN-CONTAINING PROTEIN"/>
    <property type="match status" value="1"/>
</dbReference>
<evidence type="ECO:0000313" key="2">
    <source>
        <dbReference type="EMBL" id="MFD2410848.1"/>
    </source>
</evidence>
<comment type="caution">
    <text evidence="2">The sequence shown here is derived from an EMBL/GenBank/DDBJ whole genome shotgun (WGS) entry which is preliminary data.</text>
</comment>
<dbReference type="EMBL" id="JBHUKY010000023">
    <property type="protein sequence ID" value="MFD2410848.1"/>
    <property type="molecule type" value="Genomic_DNA"/>
</dbReference>
<organism evidence="2 3">
    <name type="scientific">Paenibacillus rhizoplanae</name>
    <dbReference type="NCBI Taxonomy" id="1917181"/>
    <lineage>
        <taxon>Bacteria</taxon>
        <taxon>Bacillati</taxon>
        <taxon>Bacillota</taxon>
        <taxon>Bacilli</taxon>
        <taxon>Bacillales</taxon>
        <taxon>Paenibacillaceae</taxon>
        <taxon>Paenibacillus</taxon>
    </lineage>
</organism>
<accession>A0ABW5F703</accession>
<protein>
    <recommendedName>
        <fullName evidence="4">Collagen triple helix repeat-containing protein</fullName>
    </recommendedName>
</protein>
<sequence>MAIYSSLPLESGNELVLTDIRTDVEQPYASAQVQLSIPMLLDMLSPGYYHLHLNVELWRANALVETRGVSIESTALAAGLVQTEATVRFTDELPAGIHQYELRMKLLHYQNIASDIRVGSPLVQTGPGPVIFNGPIGPPGPTGPTGLTGRTGLSGGDGRMGEDGSSNTGPTGLTGPTGPTGATAYIGALNGPTGATGATGIGVTGATGVTGMGAVGATGPGITGETGPDGGTGPTGFTGPPGAGSEQGDPGPEGAQGPTGAGVSDAYIPILTYTRSSPFITVNFNTNVLIVSLPVDPGGSRCQIEGMVEIQYWSNSIIENNGLEMTITLTDTAQNPLYQYTDYWQKQTGLFRIAQVLPFYVMYDGPATTISLSILVVGDQQDQGNVYINQSTLSSTVIPDSI</sequence>
<evidence type="ECO:0000256" key="1">
    <source>
        <dbReference type="SAM" id="MobiDB-lite"/>
    </source>
</evidence>
<gene>
    <name evidence="2" type="ORF">ACFSX3_13250</name>
</gene>
<dbReference type="Proteomes" id="UP001597448">
    <property type="component" value="Unassembled WGS sequence"/>
</dbReference>
<evidence type="ECO:0000313" key="3">
    <source>
        <dbReference type="Proteomes" id="UP001597448"/>
    </source>
</evidence>
<feature type="region of interest" description="Disordered" evidence="1">
    <location>
        <begin position="216"/>
        <end position="261"/>
    </location>
</feature>
<dbReference type="RefSeq" id="WP_209984988.1">
    <property type="nucleotide sequence ID" value="NZ_JBHSVQ010000001.1"/>
</dbReference>
<name>A0ABW5F703_9BACL</name>
<feature type="compositionally biased region" description="Gly residues" evidence="1">
    <location>
        <begin position="216"/>
        <end position="242"/>
    </location>
</feature>
<dbReference type="PANTHER" id="PTHR24637">
    <property type="entry name" value="COLLAGEN"/>
    <property type="match status" value="1"/>
</dbReference>
<reference evidence="3" key="1">
    <citation type="journal article" date="2019" name="Int. J. Syst. Evol. Microbiol.">
        <title>The Global Catalogue of Microorganisms (GCM) 10K type strain sequencing project: providing services to taxonomists for standard genome sequencing and annotation.</title>
        <authorList>
            <consortium name="The Broad Institute Genomics Platform"/>
            <consortium name="The Broad Institute Genome Sequencing Center for Infectious Disease"/>
            <person name="Wu L."/>
            <person name="Ma J."/>
        </authorList>
    </citation>
    <scope>NUCLEOTIDE SEQUENCE [LARGE SCALE GENOMIC DNA]</scope>
    <source>
        <strain evidence="3">CCM 8725</strain>
    </source>
</reference>
<keyword evidence="3" id="KW-1185">Reference proteome</keyword>
<feature type="region of interest" description="Disordered" evidence="1">
    <location>
        <begin position="135"/>
        <end position="185"/>
    </location>
</feature>
<feature type="compositionally biased region" description="Low complexity" evidence="1">
    <location>
        <begin position="168"/>
        <end position="185"/>
    </location>
</feature>
<evidence type="ECO:0008006" key="4">
    <source>
        <dbReference type="Google" id="ProtNLM"/>
    </source>
</evidence>